<dbReference type="Proteomes" id="UP000815325">
    <property type="component" value="Unassembled WGS sequence"/>
</dbReference>
<keyword evidence="2" id="KW-1185">Reference proteome</keyword>
<gene>
    <name evidence="1" type="ORF">DUNSADRAFT_1076</name>
</gene>
<sequence length="115" mass="12371">MLAAHFAAALAASRLTPSRRSRPAPSMHACMLPVQSTEAYLLPPCCSQSTASLQTCSCGACLQLKAARSPTCCLHGQSCALSHALNHAPSRLLPPETHALRWCTRRPHARSRVAW</sequence>
<evidence type="ECO:0000313" key="2">
    <source>
        <dbReference type="Proteomes" id="UP000815325"/>
    </source>
</evidence>
<dbReference type="EMBL" id="MU070554">
    <property type="protein sequence ID" value="KAF5827239.1"/>
    <property type="molecule type" value="Genomic_DNA"/>
</dbReference>
<proteinExistence type="predicted"/>
<protein>
    <submittedName>
        <fullName evidence="1">Uncharacterized protein</fullName>
    </submittedName>
</protein>
<organism evidence="1 2">
    <name type="scientific">Dunaliella salina</name>
    <name type="common">Green alga</name>
    <name type="synonym">Protococcus salinus</name>
    <dbReference type="NCBI Taxonomy" id="3046"/>
    <lineage>
        <taxon>Eukaryota</taxon>
        <taxon>Viridiplantae</taxon>
        <taxon>Chlorophyta</taxon>
        <taxon>core chlorophytes</taxon>
        <taxon>Chlorophyceae</taxon>
        <taxon>CS clade</taxon>
        <taxon>Chlamydomonadales</taxon>
        <taxon>Dunaliellaceae</taxon>
        <taxon>Dunaliella</taxon>
    </lineage>
</organism>
<evidence type="ECO:0000313" key="1">
    <source>
        <dbReference type="EMBL" id="KAF5827239.1"/>
    </source>
</evidence>
<comment type="caution">
    <text evidence="1">The sequence shown here is derived from an EMBL/GenBank/DDBJ whole genome shotgun (WGS) entry which is preliminary data.</text>
</comment>
<name>A0ABQ7FY61_DUNSA</name>
<reference evidence="1" key="1">
    <citation type="submission" date="2017-08" db="EMBL/GenBank/DDBJ databases">
        <authorList>
            <person name="Polle J.E."/>
            <person name="Barry K."/>
            <person name="Cushman J."/>
            <person name="Schmutz J."/>
            <person name="Tran D."/>
            <person name="Hathwaick L.T."/>
            <person name="Yim W.C."/>
            <person name="Jenkins J."/>
            <person name="Mckie-Krisberg Z.M."/>
            <person name="Prochnik S."/>
            <person name="Lindquist E."/>
            <person name="Dockter R.B."/>
            <person name="Adam C."/>
            <person name="Molina H."/>
            <person name="Bunkerborg J."/>
            <person name="Jin E."/>
            <person name="Buchheim M."/>
            <person name="Magnuson J."/>
        </authorList>
    </citation>
    <scope>NUCLEOTIDE SEQUENCE</scope>
    <source>
        <strain evidence="1">CCAP 19/18</strain>
    </source>
</reference>
<accession>A0ABQ7FY61</accession>